<accession>A0A9Q0LVQ5</accession>
<organism evidence="5 6">
    <name type="scientific">Anaeramoeba ignava</name>
    <name type="common">Anaerobic marine amoeba</name>
    <dbReference type="NCBI Taxonomy" id="1746090"/>
    <lineage>
        <taxon>Eukaryota</taxon>
        <taxon>Metamonada</taxon>
        <taxon>Anaeramoebidae</taxon>
        <taxon>Anaeramoeba</taxon>
    </lineage>
</organism>
<dbReference type="PANTHER" id="PTHR23402:SF1">
    <property type="entry name" value="PYROGLUTAMYL-PEPTIDASE I"/>
    <property type="match status" value="1"/>
</dbReference>
<dbReference type="Pfam" id="PF01470">
    <property type="entry name" value="Peptidase_C15"/>
    <property type="match status" value="1"/>
</dbReference>
<dbReference type="SUPFAM" id="SSF53182">
    <property type="entry name" value="Pyrrolidone carboxyl peptidase (pyroglutamate aminopeptidase)"/>
    <property type="match status" value="1"/>
</dbReference>
<dbReference type="GO" id="GO:0006508">
    <property type="term" value="P:proteolysis"/>
    <property type="evidence" value="ECO:0007669"/>
    <property type="project" value="UniProtKB-KW"/>
</dbReference>
<dbReference type="InterPro" id="IPR016125">
    <property type="entry name" value="Peptidase_C15-like"/>
</dbReference>
<evidence type="ECO:0000256" key="4">
    <source>
        <dbReference type="ARBA" id="ARBA00022807"/>
    </source>
</evidence>
<dbReference type="Proteomes" id="UP001149090">
    <property type="component" value="Unassembled WGS sequence"/>
</dbReference>
<dbReference type="GO" id="GO:0008234">
    <property type="term" value="F:cysteine-type peptidase activity"/>
    <property type="evidence" value="ECO:0007669"/>
    <property type="project" value="UniProtKB-KW"/>
</dbReference>
<comment type="similarity">
    <text evidence="1">Belongs to the peptidase C15 family.</text>
</comment>
<dbReference type="PANTHER" id="PTHR23402">
    <property type="entry name" value="PROTEASE FAMILY C15 PYROGLUTAMYL-PEPTIDASE I-RELATED"/>
    <property type="match status" value="1"/>
</dbReference>
<reference evidence="5" key="1">
    <citation type="submission" date="2022-10" db="EMBL/GenBank/DDBJ databases">
        <title>Novel sulphate-reducing endosymbionts in the free-living metamonad Anaeramoeba.</title>
        <authorList>
            <person name="Jerlstrom-Hultqvist J."/>
            <person name="Cepicka I."/>
            <person name="Gallot-Lavallee L."/>
            <person name="Salas-Leiva D."/>
            <person name="Curtis B.A."/>
            <person name="Zahonova K."/>
            <person name="Pipaliya S."/>
            <person name="Dacks J."/>
            <person name="Roger A.J."/>
        </authorList>
    </citation>
    <scope>NUCLEOTIDE SEQUENCE</scope>
    <source>
        <strain evidence="5">BMAN</strain>
    </source>
</reference>
<dbReference type="InterPro" id="IPR036440">
    <property type="entry name" value="Peptidase_C15-like_sf"/>
</dbReference>
<dbReference type="OMA" id="PGRFVCN"/>
<gene>
    <name evidence="5" type="ORF">M0811_04075</name>
</gene>
<evidence type="ECO:0008006" key="7">
    <source>
        <dbReference type="Google" id="ProtNLM"/>
    </source>
</evidence>
<name>A0A9Q0LVQ5_ANAIG</name>
<proteinExistence type="inferred from homology"/>
<evidence type="ECO:0000313" key="6">
    <source>
        <dbReference type="Proteomes" id="UP001149090"/>
    </source>
</evidence>
<evidence type="ECO:0000256" key="2">
    <source>
        <dbReference type="ARBA" id="ARBA00022670"/>
    </source>
</evidence>
<protein>
    <recommendedName>
        <fullName evidence="7">Pyrrolidone-carboxylate peptidase</fullName>
    </recommendedName>
</protein>
<keyword evidence="4" id="KW-0788">Thiol protease</keyword>
<evidence type="ECO:0000256" key="3">
    <source>
        <dbReference type="ARBA" id="ARBA00022801"/>
    </source>
</evidence>
<sequence>METFKKTYIYITAFEPWANLDKNPTQTIVESIEEDRSKIELPKGSELETQVLEVSVESSKNELDSLFKKIKSKHQEKKQKKKQTVFKDNVILLHFGLYSGSHNLQVERQAFNEATWRGKDQRGLMSLYQQIIPENGPITHTFNTKFDVEKIVENLKSKEYKIISSLDPGRFLCNWVYYYSLNFSDKIQNCRSLFVHFPEFDEIGLDDDIRFVSDLISFLVDSF</sequence>
<dbReference type="AlphaFoldDB" id="A0A9Q0LVQ5"/>
<keyword evidence="2" id="KW-0645">Protease</keyword>
<dbReference type="Gene3D" id="3.40.630.20">
    <property type="entry name" value="Peptidase C15, pyroglutamyl peptidase I-like"/>
    <property type="match status" value="1"/>
</dbReference>
<dbReference type="FunFam" id="3.40.630.20:FF:000003">
    <property type="entry name" value="Pyrrolidone-carboxylate peptidase isoform A"/>
    <property type="match status" value="1"/>
</dbReference>
<evidence type="ECO:0000313" key="5">
    <source>
        <dbReference type="EMBL" id="KAJ5079762.1"/>
    </source>
</evidence>
<comment type="caution">
    <text evidence="5">The sequence shown here is derived from an EMBL/GenBank/DDBJ whole genome shotgun (WGS) entry which is preliminary data.</text>
</comment>
<dbReference type="EMBL" id="JAPDFW010000022">
    <property type="protein sequence ID" value="KAJ5079762.1"/>
    <property type="molecule type" value="Genomic_DNA"/>
</dbReference>
<evidence type="ECO:0000256" key="1">
    <source>
        <dbReference type="ARBA" id="ARBA00006641"/>
    </source>
</evidence>
<keyword evidence="6" id="KW-1185">Reference proteome</keyword>
<dbReference type="OrthoDB" id="407146at2759"/>
<keyword evidence="3" id="KW-0378">Hydrolase</keyword>